<keyword evidence="4" id="KW-1185">Reference proteome</keyword>
<evidence type="ECO:0000313" key="3">
    <source>
        <dbReference type="EMBL" id="ORA70024.1"/>
    </source>
</evidence>
<evidence type="ECO:0000256" key="1">
    <source>
        <dbReference type="PROSITE-ProRule" id="PRU00169"/>
    </source>
</evidence>
<feature type="modified residue" description="4-aspartylphosphate" evidence="1">
    <location>
        <position position="74"/>
    </location>
</feature>
<dbReference type="InterPro" id="IPR011006">
    <property type="entry name" value="CheY-like_superfamily"/>
</dbReference>
<dbReference type="Gene3D" id="3.40.50.2300">
    <property type="match status" value="1"/>
</dbReference>
<protein>
    <recommendedName>
        <fullName evidence="2">Response regulatory domain-containing protein</fullName>
    </recommendedName>
</protein>
<dbReference type="GO" id="GO:0000160">
    <property type="term" value="P:phosphorelay signal transduction system"/>
    <property type="evidence" value="ECO:0007669"/>
    <property type="project" value="InterPro"/>
</dbReference>
<gene>
    <name evidence="3" type="ORF">BST26_12100</name>
</gene>
<dbReference type="SMART" id="SM00448">
    <property type="entry name" value="REC"/>
    <property type="match status" value="1"/>
</dbReference>
<evidence type="ECO:0000259" key="2">
    <source>
        <dbReference type="PROSITE" id="PS50110"/>
    </source>
</evidence>
<comment type="caution">
    <text evidence="3">The sequence shown here is derived from an EMBL/GenBank/DDBJ whole genome shotgun (WGS) entry which is preliminary data.</text>
</comment>
<dbReference type="Pfam" id="PF00072">
    <property type="entry name" value="Response_reg"/>
    <property type="match status" value="1"/>
</dbReference>
<dbReference type="AlphaFoldDB" id="A0A1X0DC94"/>
<dbReference type="SUPFAM" id="SSF52172">
    <property type="entry name" value="CheY-like"/>
    <property type="match status" value="1"/>
</dbReference>
<name>A0A1X0DC94_9MYCO</name>
<reference evidence="3 4" key="1">
    <citation type="submission" date="2016-12" db="EMBL/GenBank/DDBJ databases">
        <title>The new phylogeny of genus Mycobacterium.</title>
        <authorList>
            <person name="Tortoli E."/>
            <person name="Trovato A."/>
            <person name="Cirillo D.M."/>
        </authorList>
    </citation>
    <scope>NUCLEOTIDE SEQUENCE [LARGE SCALE GENOMIC DNA]</scope>
    <source>
        <strain evidence="3 4">DSM 45130</strain>
    </source>
</reference>
<evidence type="ECO:0000313" key="4">
    <source>
        <dbReference type="Proteomes" id="UP000192801"/>
    </source>
</evidence>
<dbReference type="PROSITE" id="PS50110">
    <property type="entry name" value="RESPONSE_REGULATORY"/>
    <property type="match status" value="1"/>
</dbReference>
<proteinExistence type="predicted"/>
<dbReference type="STRING" id="444597.BST26_12100"/>
<organism evidence="3 4">
    <name type="scientific">Mycolicibacterium insubricum</name>
    <dbReference type="NCBI Taxonomy" id="444597"/>
    <lineage>
        <taxon>Bacteria</taxon>
        <taxon>Bacillati</taxon>
        <taxon>Actinomycetota</taxon>
        <taxon>Actinomycetes</taxon>
        <taxon>Mycobacteriales</taxon>
        <taxon>Mycobacteriaceae</taxon>
        <taxon>Mycolicibacterium</taxon>
    </lineage>
</organism>
<sequence>MRSSAISPTGGQNRGTDLRRSLVRCVIVDDSRAFRESARRLLEFGGADIVGMASNSADARASVDELHPEVTLVDVHLGAESGFDLARELASGTAVILTSTAPETDLAERIAASPARGFVAKSALSVGAIQELLRA</sequence>
<accession>A0A1X0DC94</accession>
<dbReference type="EMBL" id="MVHS01000026">
    <property type="protein sequence ID" value="ORA70024.1"/>
    <property type="molecule type" value="Genomic_DNA"/>
</dbReference>
<feature type="domain" description="Response regulatory" evidence="2">
    <location>
        <begin position="24"/>
        <end position="135"/>
    </location>
</feature>
<dbReference type="InterPro" id="IPR001789">
    <property type="entry name" value="Sig_transdc_resp-reg_receiver"/>
</dbReference>
<dbReference type="Proteomes" id="UP000192801">
    <property type="component" value="Unassembled WGS sequence"/>
</dbReference>
<dbReference type="OrthoDB" id="7352332at2"/>
<keyword evidence="1" id="KW-0597">Phosphoprotein</keyword>